<dbReference type="InterPro" id="IPR029044">
    <property type="entry name" value="Nucleotide-diphossugar_trans"/>
</dbReference>
<feature type="domain" description="Nucleotidyl transferase" evidence="9">
    <location>
        <begin position="5"/>
        <end position="273"/>
    </location>
</feature>
<dbReference type="PANTHER" id="PTHR43523:SF2">
    <property type="entry name" value="GLUCOSE-1-PHOSPHATE ADENYLYLTRANSFERASE"/>
    <property type="match status" value="1"/>
</dbReference>
<dbReference type="Proteomes" id="UP000886602">
    <property type="component" value="Unassembled WGS sequence"/>
</dbReference>
<evidence type="ECO:0000256" key="4">
    <source>
        <dbReference type="ARBA" id="ARBA00022695"/>
    </source>
</evidence>
<dbReference type="InterPro" id="IPR011831">
    <property type="entry name" value="ADP-Glc_PPase"/>
</dbReference>
<dbReference type="PANTHER" id="PTHR43523">
    <property type="entry name" value="GLUCOSE-1-PHOSPHATE ADENYLYLTRANSFERASE-RELATED"/>
    <property type="match status" value="1"/>
</dbReference>
<evidence type="ECO:0000256" key="8">
    <source>
        <dbReference type="ARBA" id="ARBA00023277"/>
    </source>
</evidence>
<keyword evidence="4 11" id="KW-0548">Nucleotidyltransferase</keyword>
<evidence type="ECO:0000259" key="10">
    <source>
        <dbReference type="Pfam" id="PF24894"/>
    </source>
</evidence>
<evidence type="ECO:0000313" key="12">
    <source>
        <dbReference type="Proteomes" id="UP000886602"/>
    </source>
</evidence>
<dbReference type="EC" id="2.7.7.27" evidence="11"/>
<evidence type="ECO:0000256" key="5">
    <source>
        <dbReference type="ARBA" id="ARBA00022741"/>
    </source>
</evidence>
<dbReference type="InterPro" id="IPR056818">
    <property type="entry name" value="GlmU/GlgC-like_hexapep"/>
</dbReference>
<dbReference type="SUPFAM" id="SSF53448">
    <property type="entry name" value="Nucleotide-diphospho-sugar transferases"/>
    <property type="match status" value="1"/>
</dbReference>
<dbReference type="CDD" id="cd04651">
    <property type="entry name" value="LbH_G1P_AT_C"/>
    <property type="match status" value="1"/>
</dbReference>
<keyword evidence="6" id="KW-0067">ATP-binding</keyword>
<dbReference type="PROSITE" id="PS00809">
    <property type="entry name" value="ADP_GLC_PYROPHOSPH_2"/>
    <property type="match status" value="1"/>
</dbReference>
<keyword evidence="3 11" id="KW-0808">Transferase</keyword>
<evidence type="ECO:0000259" key="9">
    <source>
        <dbReference type="Pfam" id="PF00483"/>
    </source>
</evidence>
<dbReference type="SUPFAM" id="SSF51161">
    <property type="entry name" value="Trimeric LpxA-like enzymes"/>
    <property type="match status" value="1"/>
</dbReference>
<dbReference type="AlphaFoldDB" id="A0A9D7IHK5"/>
<proteinExistence type="inferred from homology"/>
<evidence type="ECO:0000256" key="6">
    <source>
        <dbReference type="ARBA" id="ARBA00022840"/>
    </source>
</evidence>
<dbReference type="EMBL" id="JADJNC010000022">
    <property type="protein sequence ID" value="MBK7424009.1"/>
    <property type="molecule type" value="Genomic_DNA"/>
</dbReference>
<gene>
    <name evidence="11" type="ORF">IPJ48_13460</name>
</gene>
<evidence type="ECO:0000256" key="3">
    <source>
        <dbReference type="ARBA" id="ARBA00022679"/>
    </source>
</evidence>
<keyword evidence="7" id="KW-0320">Glycogen biosynthesis</keyword>
<dbReference type="Pfam" id="PF24894">
    <property type="entry name" value="Hexapep_GlmU"/>
    <property type="match status" value="1"/>
</dbReference>
<dbReference type="Pfam" id="PF00483">
    <property type="entry name" value="NTP_transferase"/>
    <property type="match status" value="1"/>
</dbReference>
<dbReference type="Gene3D" id="3.90.550.10">
    <property type="entry name" value="Spore Coat Polysaccharide Biosynthesis Protein SpsA, Chain A"/>
    <property type="match status" value="1"/>
</dbReference>
<keyword evidence="2" id="KW-0321">Glycogen metabolism</keyword>
<dbReference type="CDD" id="cd02508">
    <property type="entry name" value="ADP_Glucose_PP"/>
    <property type="match status" value="1"/>
</dbReference>
<dbReference type="GO" id="GO:0005978">
    <property type="term" value="P:glycogen biosynthetic process"/>
    <property type="evidence" value="ECO:0007669"/>
    <property type="project" value="UniProtKB-KW"/>
</dbReference>
<keyword evidence="8" id="KW-0119">Carbohydrate metabolism</keyword>
<dbReference type="GO" id="GO:0008878">
    <property type="term" value="F:glucose-1-phosphate adenylyltransferase activity"/>
    <property type="evidence" value="ECO:0007669"/>
    <property type="project" value="UniProtKB-EC"/>
</dbReference>
<feature type="domain" description="Glucose-1-phosphate adenylyltransferase/Bifunctional protein GlmU-like C-terminal hexapeptide" evidence="10">
    <location>
        <begin position="302"/>
        <end position="392"/>
    </location>
</feature>
<dbReference type="PROSITE" id="PS00808">
    <property type="entry name" value="ADP_GLC_PYROPHOSPH_1"/>
    <property type="match status" value="1"/>
</dbReference>
<dbReference type="GO" id="GO:0005524">
    <property type="term" value="F:ATP binding"/>
    <property type="evidence" value="ECO:0007669"/>
    <property type="project" value="UniProtKB-KW"/>
</dbReference>
<protein>
    <submittedName>
        <fullName evidence="11">Glucose-1-phosphate adenylyltransferase</fullName>
        <ecNumber evidence="11">2.7.7.27</ecNumber>
    </submittedName>
</protein>
<sequence>MKVLAMVMAGGQGTRLHPLTAHRSKPAVPFGSRYRIADYVLSSLVNSEIHAIFLLVQYKSQSLIEHVNKSWGQAQSFPGHFVTVVPPQMREGPEWFQGTSDAVYQNINLIERYAPDMVAVFGADHIYRMDVRQMIDFHRQSSAHVSVASIPVPLAEASAFGIIDADGSGRIKGFLEKPKNPPPMVNDPSRAYGSMGNYLFDTEVLLTALREAKERDEHDFGHNILPRLINSHRVFAYNFAENRVPGVAEYEEKAYWRDVGTIDAYYAAHLDVLGEQPRFKLFNPQWVVNSSNYQGPSARILSGHIENTAIGPGSLIRSASVRNSILRREVIVEKDVEIEDCIIMDYSVIRRGSRLRRVIVDRYNNIAPNTCIGFDPAADKARYHVSEGGVVVLPKGTEVPDLTCYQE</sequence>
<dbReference type="InterPro" id="IPR005835">
    <property type="entry name" value="NTP_transferase_dom"/>
</dbReference>
<evidence type="ECO:0000256" key="7">
    <source>
        <dbReference type="ARBA" id="ARBA00023056"/>
    </source>
</evidence>
<dbReference type="InterPro" id="IPR005836">
    <property type="entry name" value="ADP_Glu_pyroP_CS"/>
</dbReference>
<organism evidence="11 12">
    <name type="scientific">Candidatus Propionivibrio dominans</name>
    <dbReference type="NCBI Taxonomy" id="2954373"/>
    <lineage>
        <taxon>Bacteria</taxon>
        <taxon>Pseudomonadati</taxon>
        <taxon>Pseudomonadota</taxon>
        <taxon>Betaproteobacteria</taxon>
        <taxon>Rhodocyclales</taxon>
        <taxon>Rhodocyclaceae</taxon>
        <taxon>Propionivibrio</taxon>
    </lineage>
</organism>
<evidence type="ECO:0000313" key="11">
    <source>
        <dbReference type="EMBL" id="MBK7424009.1"/>
    </source>
</evidence>
<reference evidence="11" key="1">
    <citation type="submission" date="2020-10" db="EMBL/GenBank/DDBJ databases">
        <title>Connecting structure to function with the recovery of over 1000 high-quality activated sludge metagenome-assembled genomes encoding full-length rRNA genes using long-read sequencing.</title>
        <authorList>
            <person name="Singleton C.M."/>
            <person name="Petriglieri F."/>
            <person name="Kristensen J.M."/>
            <person name="Kirkegaard R.H."/>
            <person name="Michaelsen T.Y."/>
            <person name="Andersen M.H."/>
            <person name="Karst S.M."/>
            <person name="Dueholm M.S."/>
            <person name="Nielsen P.H."/>
            <person name="Albertsen M."/>
        </authorList>
    </citation>
    <scope>NUCLEOTIDE SEQUENCE</scope>
    <source>
        <strain evidence="11">EsbW_18-Q3-R4-48_MAXAC.044</strain>
    </source>
</reference>
<comment type="similarity">
    <text evidence="1">Belongs to the bacterial/plant glucose-1-phosphate adenylyltransferase family.</text>
</comment>
<dbReference type="NCBIfam" id="NF002023">
    <property type="entry name" value="PRK00844.1"/>
    <property type="match status" value="1"/>
</dbReference>
<dbReference type="InterPro" id="IPR011004">
    <property type="entry name" value="Trimer_LpxA-like_sf"/>
</dbReference>
<evidence type="ECO:0000256" key="1">
    <source>
        <dbReference type="ARBA" id="ARBA00010443"/>
    </source>
</evidence>
<dbReference type="Gene3D" id="2.160.10.10">
    <property type="entry name" value="Hexapeptide repeat proteins"/>
    <property type="match status" value="1"/>
</dbReference>
<evidence type="ECO:0000256" key="2">
    <source>
        <dbReference type="ARBA" id="ARBA00022600"/>
    </source>
</evidence>
<accession>A0A9D7IHK5</accession>
<comment type="caution">
    <text evidence="11">The sequence shown here is derived from an EMBL/GenBank/DDBJ whole genome shotgun (WGS) entry which is preliminary data.</text>
</comment>
<keyword evidence="5" id="KW-0547">Nucleotide-binding</keyword>
<name>A0A9D7IHK5_9RHOO</name>